<evidence type="ECO:0000256" key="2">
    <source>
        <dbReference type="ARBA" id="ARBA00004259"/>
    </source>
</evidence>
<evidence type="ECO:0000256" key="14">
    <source>
        <dbReference type="ARBA" id="ARBA00032374"/>
    </source>
</evidence>
<keyword evidence="7" id="KW-0963">Cytoplasm</keyword>
<evidence type="ECO:0000256" key="5">
    <source>
        <dbReference type="ARBA" id="ARBA00005536"/>
    </source>
</evidence>
<keyword evidence="8" id="KW-0597">Phosphoprotein</keyword>
<evidence type="ECO:0000256" key="9">
    <source>
        <dbReference type="ARBA" id="ARBA00022618"/>
    </source>
</evidence>
<dbReference type="GO" id="GO:0005635">
    <property type="term" value="C:nuclear envelope"/>
    <property type="evidence" value="ECO:0007669"/>
    <property type="project" value="UniProtKB-SubCell"/>
</dbReference>
<dbReference type="Pfam" id="PF03398">
    <property type="entry name" value="Ist1"/>
    <property type="match status" value="1"/>
</dbReference>
<evidence type="ECO:0000256" key="4">
    <source>
        <dbReference type="ARBA" id="ARBA00004541"/>
    </source>
</evidence>
<dbReference type="GO" id="GO:0051301">
    <property type="term" value="P:cell division"/>
    <property type="evidence" value="ECO:0007669"/>
    <property type="project" value="UniProtKB-KW"/>
</dbReference>
<comment type="function">
    <text evidence="15">ESCRT-III-like protein involved in cytokinesis, nuclear envelope reassembly and endosomal tubulation. Is required for efficient abscission during cytokinesis. Involved in recruiting VPS4A and/or VPS4B to the midbody of dividing cells. During late anaphase, involved in nuclear envelope reassembly and mitotic spindle disassembly together with the ESCRT-III complex: IST1 acts by mediating the recruitment of SPAST to the nuclear membrane, leading to microtubule severing. Recruited to the reforming nuclear envelope (NE) during anaphase by LEMD2. Regulates early endosomal tubulation together with the ESCRT-III complex by mediating the recruitment of SPAST.</text>
</comment>
<dbReference type="PANTHER" id="PTHR12161">
    <property type="entry name" value="IST1 FAMILY MEMBER"/>
    <property type="match status" value="1"/>
</dbReference>
<evidence type="ECO:0000256" key="12">
    <source>
        <dbReference type="ARBA" id="ARBA00023306"/>
    </source>
</evidence>
<gene>
    <name evidence="19" type="primary">Ist1</name>
    <name evidence="19" type="ORF">c0_g1_i1</name>
</gene>
<dbReference type="GO" id="GO:0031410">
    <property type="term" value="C:cytoplasmic vesicle"/>
    <property type="evidence" value="ECO:0007669"/>
    <property type="project" value="UniProtKB-SubCell"/>
</dbReference>
<comment type="similarity">
    <text evidence="5">Belongs to the IST1 family.</text>
</comment>
<evidence type="ECO:0000256" key="6">
    <source>
        <dbReference type="ARBA" id="ARBA00014513"/>
    </source>
</evidence>
<evidence type="ECO:0000256" key="1">
    <source>
        <dbReference type="ARBA" id="ARBA00004214"/>
    </source>
</evidence>
<dbReference type="CTD" id="9798"/>
<evidence type="ECO:0000256" key="10">
    <source>
        <dbReference type="ARBA" id="ARBA00023212"/>
    </source>
</evidence>
<feature type="region of interest" description="Disordered" evidence="18">
    <location>
        <begin position="233"/>
        <end position="274"/>
    </location>
</feature>
<evidence type="ECO:0000256" key="17">
    <source>
        <dbReference type="SAM" id="Coils"/>
    </source>
</evidence>
<dbReference type="EMBL" id="GDHF01010750">
    <property type="protein sequence ID" value="JAI41564.1"/>
    <property type="molecule type" value="Transcribed_RNA"/>
</dbReference>
<dbReference type="PANTHER" id="PTHR12161:SF5">
    <property type="entry name" value="IST1 HOMOLOG"/>
    <property type="match status" value="1"/>
</dbReference>
<dbReference type="FunFam" id="1.20.1260.60:FF:000001">
    <property type="entry name" value="IST1 homolog isoform X1"/>
    <property type="match status" value="1"/>
</dbReference>
<keyword evidence="11" id="KW-0539">Nucleus</keyword>
<dbReference type="GO" id="GO:0005813">
    <property type="term" value="C:centrosome"/>
    <property type="evidence" value="ECO:0007669"/>
    <property type="project" value="UniProtKB-SubCell"/>
</dbReference>
<evidence type="ECO:0000256" key="3">
    <source>
        <dbReference type="ARBA" id="ARBA00004300"/>
    </source>
</evidence>
<evidence type="ECO:0000256" key="16">
    <source>
        <dbReference type="ARBA" id="ARBA00046920"/>
    </source>
</evidence>
<evidence type="ECO:0000256" key="7">
    <source>
        <dbReference type="ARBA" id="ARBA00022490"/>
    </source>
</evidence>
<proteinExistence type="inferred from homology"/>
<dbReference type="InterPro" id="IPR042277">
    <property type="entry name" value="IST1-like"/>
</dbReference>
<protein>
    <recommendedName>
        <fullName evidence="6">IST1 homolog</fullName>
    </recommendedName>
    <alternativeName>
        <fullName evidence="14">Charged multivesicular body protein 8</fullName>
    </alternativeName>
</protein>
<dbReference type="AlphaFoldDB" id="A0A0K8VRP1"/>
<feature type="compositionally biased region" description="Pro residues" evidence="18">
    <location>
        <begin position="233"/>
        <end position="245"/>
    </location>
</feature>
<dbReference type="OrthoDB" id="29853at2759"/>
<evidence type="ECO:0000256" key="15">
    <source>
        <dbReference type="ARBA" id="ARBA00046124"/>
    </source>
</evidence>
<evidence type="ECO:0000256" key="13">
    <source>
        <dbReference type="ARBA" id="ARBA00023329"/>
    </source>
</evidence>
<feature type="coiled-coil region" evidence="17">
    <location>
        <begin position="8"/>
        <end position="42"/>
    </location>
</feature>
<sequence>MFSSGPNYTKLKTNLRLALNRLKLLEKKKAELAQKARKEIADYLATGKTERARIRVEHIIREDYLVEAMEIIEMYCDLVLARFGLITQMKELDDGIAEAVASLVWVCPRLQSDVAELKVISDIFITKYGPQFAEHSRTATGEHHVSRKLMNKLQLQAPPKLLVEKYLIEIAKNYNIEYEPDPQVMQDETPNAEVQAHLIDLSDRNNLGGGGAVGPPPQMGFIGYPSLPPLPDPPVAKPFNYPPPYGQGSEAGGAGGGHPQHPFSYNIPPTQSSYEQKDLNTSFINNELTNDLSSNAAGGATSCNYAENSPDENILRPKPYDDPPPRYTSINPVNMQLFGIKLCNIAYFKLGKINLGYIIFNFRTKISQNHNHDKNCRLRVQVHHQLLQTYQICPMFLRRCLICRVMKTNPTTLITTT</sequence>
<evidence type="ECO:0000256" key="8">
    <source>
        <dbReference type="ARBA" id="ARBA00022553"/>
    </source>
</evidence>
<keyword evidence="17" id="KW-0175">Coiled coil</keyword>
<organism evidence="19">
    <name type="scientific">Bactrocera latifrons</name>
    <name type="common">Malaysian fruit fly</name>
    <name type="synonym">Chaetodacus latifrons</name>
    <dbReference type="NCBI Taxonomy" id="174628"/>
    <lineage>
        <taxon>Eukaryota</taxon>
        <taxon>Metazoa</taxon>
        <taxon>Ecdysozoa</taxon>
        <taxon>Arthropoda</taxon>
        <taxon>Hexapoda</taxon>
        <taxon>Insecta</taxon>
        <taxon>Pterygota</taxon>
        <taxon>Neoptera</taxon>
        <taxon>Endopterygota</taxon>
        <taxon>Diptera</taxon>
        <taxon>Brachycera</taxon>
        <taxon>Muscomorpha</taxon>
        <taxon>Tephritoidea</taxon>
        <taxon>Tephritidae</taxon>
        <taxon>Bactrocera</taxon>
        <taxon>Bactrocera</taxon>
    </lineage>
</organism>
<feature type="compositionally biased region" description="Gly residues" evidence="18">
    <location>
        <begin position="249"/>
        <end position="258"/>
    </location>
</feature>
<dbReference type="InterPro" id="IPR005061">
    <property type="entry name" value="Ist1"/>
</dbReference>
<name>A0A0K8VRP1_BACLA</name>
<dbReference type="Gene3D" id="1.20.1260.60">
    <property type="entry name" value="Vacuolar protein sorting-associated protein Ist1"/>
    <property type="match status" value="1"/>
</dbReference>
<evidence type="ECO:0000256" key="18">
    <source>
        <dbReference type="SAM" id="MobiDB-lite"/>
    </source>
</evidence>
<evidence type="ECO:0000313" key="19">
    <source>
        <dbReference type="EMBL" id="JAI41564.1"/>
    </source>
</evidence>
<keyword evidence="13" id="KW-0968">Cytoplasmic vesicle</keyword>
<comment type="subunit">
    <text evidence="16">Interacts with CHMP1A, CHMP1B, VPS4A and VTA1. Interacts with SPAST, STAMBP, and USP8. May interact with VPS37B. May associate with the ESCRT-I complex. Interacts with MITD1, in competition with VSP4. Interacts with SPART (via MIT domain); leading to the recruitment of SPART to midbodies. Interacts with SPAST.</text>
</comment>
<dbReference type="GeneID" id="108967069"/>
<dbReference type="GO" id="GO:0015031">
    <property type="term" value="P:protein transport"/>
    <property type="evidence" value="ECO:0007669"/>
    <property type="project" value="InterPro"/>
</dbReference>
<dbReference type="GO" id="GO:0030496">
    <property type="term" value="C:midbody"/>
    <property type="evidence" value="ECO:0007669"/>
    <property type="project" value="UniProtKB-SubCell"/>
</dbReference>
<accession>A0A0K8VRP1</accession>
<keyword evidence="10" id="KW-0206">Cytoskeleton</keyword>
<keyword evidence="12" id="KW-0131">Cell cycle</keyword>
<keyword evidence="9" id="KW-0132">Cell division</keyword>
<evidence type="ECO:0000256" key="11">
    <source>
        <dbReference type="ARBA" id="ARBA00023242"/>
    </source>
</evidence>
<reference evidence="19" key="1">
    <citation type="submission" date="2015-06" db="EMBL/GenBank/DDBJ databases">
        <authorList>
            <person name="Hoefler B.C."/>
            <person name="Straight P.D."/>
        </authorList>
    </citation>
    <scope>NUCLEOTIDE SEQUENCE</scope>
</reference>
<comment type="subcellular location">
    <subcellularLocation>
        <location evidence="3">Cytoplasm</location>
        <location evidence="3">Cytoskeleton</location>
        <location evidence="3">Microtubule organizing center</location>
        <location evidence="3">Centrosome</location>
    </subcellularLocation>
    <subcellularLocation>
        <location evidence="4">Cytoplasmic vesicle</location>
    </subcellularLocation>
    <subcellularLocation>
        <location evidence="1">Midbody</location>
    </subcellularLocation>
    <subcellularLocation>
        <location evidence="2">Nucleus envelope</location>
    </subcellularLocation>
</comment>